<comment type="caution">
    <text evidence="2">The sequence shown here is derived from an EMBL/GenBank/DDBJ whole genome shotgun (WGS) entry which is preliminary data.</text>
</comment>
<dbReference type="Gene3D" id="3.60.15.10">
    <property type="entry name" value="Ribonuclease Z/Hydroxyacylglutathione hydrolase-like"/>
    <property type="match status" value="1"/>
</dbReference>
<evidence type="ECO:0000313" key="2">
    <source>
        <dbReference type="EMBL" id="KKK98472.1"/>
    </source>
</evidence>
<dbReference type="PANTHER" id="PTHR11203:SF37">
    <property type="entry name" value="INTEGRATOR COMPLEX SUBUNIT 11"/>
    <property type="match status" value="1"/>
</dbReference>
<protein>
    <recommendedName>
        <fullName evidence="1">Metallo-beta-lactamase domain-containing protein</fullName>
    </recommendedName>
</protein>
<dbReference type="SUPFAM" id="SSF56281">
    <property type="entry name" value="Metallo-hydrolase/oxidoreductase"/>
    <property type="match status" value="1"/>
</dbReference>
<name>A0A0F8ZX34_9ZZZZ</name>
<dbReference type="InterPro" id="IPR001279">
    <property type="entry name" value="Metallo-B-lactamas"/>
</dbReference>
<dbReference type="SMART" id="SM00849">
    <property type="entry name" value="Lactamase_B"/>
    <property type="match status" value="1"/>
</dbReference>
<dbReference type="PANTHER" id="PTHR11203">
    <property type="entry name" value="CLEAVAGE AND POLYADENYLATION SPECIFICITY FACTOR FAMILY MEMBER"/>
    <property type="match status" value="1"/>
</dbReference>
<reference evidence="2" key="1">
    <citation type="journal article" date="2015" name="Nature">
        <title>Complex archaea that bridge the gap between prokaryotes and eukaryotes.</title>
        <authorList>
            <person name="Spang A."/>
            <person name="Saw J.H."/>
            <person name="Jorgensen S.L."/>
            <person name="Zaremba-Niedzwiedzka K."/>
            <person name="Martijn J."/>
            <person name="Lind A.E."/>
            <person name="van Eijk R."/>
            <person name="Schleper C."/>
            <person name="Guy L."/>
            <person name="Ettema T.J."/>
        </authorList>
    </citation>
    <scope>NUCLEOTIDE SEQUENCE</scope>
</reference>
<sequence length="429" mass="49651">MKLQFFGEIGTDKTSTILVESDYGSSILLDCGMVPGKPNQPIIHDYIINEIEVILLTHAHLDHWGYLPWIVRKGFNKKIIMTKPTYSLLKEFAFKAYFEFLDEPDKQIYQETIHRIKKLIKLVDFGDTIKTINSKIIFLPANHILGAAQIFIQELYSKKQLLYTGDINPDQPPLFDSISINQLAKDYKLNKDFKAVVIECSNINQNNSDEKKEEKRFIELVNETYFNGGNILIPCSALGDAQEFLIRYLGYCLNHQLGMPDHFFVLGSLISVNRVYYKYKDYFKNPKLIELFNSNMTLKDFRDYICENYSSIINLYFNESNYGMDLFLATGGRLVGGSSKKLFGFIKDNPQNLIVLHKNIENLKCRAKVLHSSIFSLHGNIFSLKRYISELNEWENPIFYIIHGSNENKKILQDQLNKKKINNCIPEKG</sequence>
<dbReference type="AlphaFoldDB" id="A0A0F8ZX34"/>
<organism evidence="2">
    <name type="scientific">marine sediment metagenome</name>
    <dbReference type="NCBI Taxonomy" id="412755"/>
    <lineage>
        <taxon>unclassified sequences</taxon>
        <taxon>metagenomes</taxon>
        <taxon>ecological metagenomes</taxon>
    </lineage>
</organism>
<gene>
    <name evidence="2" type="ORF">LCGC14_2642410</name>
</gene>
<accession>A0A0F8ZX34</accession>
<evidence type="ECO:0000259" key="1">
    <source>
        <dbReference type="SMART" id="SM00849"/>
    </source>
</evidence>
<feature type="domain" description="Metallo-beta-lactamase" evidence="1">
    <location>
        <begin position="13"/>
        <end position="201"/>
    </location>
</feature>
<dbReference type="GO" id="GO:0004521">
    <property type="term" value="F:RNA endonuclease activity"/>
    <property type="evidence" value="ECO:0007669"/>
    <property type="project" value="TreeGrafter"/>
</dbReference>
<feature type="non-terminal residue" evidence="2">
    <location>
        <position position="429"/>
    </location>
</feature>
<dbReference type="Pfam" id="PF00753">
    <property type="entry name" value="Lactamase_B"/>
    <property type="match status" value="1"/>
</dbReference>
<proteinExistence type="predicted"/>
<dbReference type="InterPro" id="IPR050698">
    <property type="entry name" value="MBL"/>
</dbReference>
<dbReference type="InterPro" id="IPR036866">
    <property type="entry name" value="RibonucZ/Hydroxyglut_hydro"/>
</dbReference>
<dbReference type="EMBL" id="LAZR01045603">
    <property type="protein sequence ID" value="KKK98472.1"/>
    <property type="molecule type" value="Genomic_DNA"/>
</dbReference>
<dbReference type="Gene3D" id="3.40.50.10890">
    <property type="match status" value="1"/>
</dbReference>